<evidence type="ECO:0000256" key="6">
    <source>
        <dbReference type="PROSITE-ProRule" id="PRU01015"/>
    </source>
</evidence>
<dbReference type="AlphaFoldDB" id="A0A2R5GBR7"/>
<dbReference type="OrthoDB" id="7848332at2759"/>
<comment type="catalytic activity">
    <reaction evidence="5">
        <text>L-arginyl-[protein] + S-adenosyl-L-methionine = N(omega)-methyl-L-arginyl-[protein] + S-adenosyl-L-homocysteine + H(+)</text>
        <dbReference type="Rhea" id="RHEA:48100"/>
        <dbReference type="Rhea" id="RHEA-COMP:10532"/>
        <dbReference type="Rhea" id="RHEA-COMP:11990"/>
        <dbReference type="ChEBI" id="CHEBI:15378"/>
        <dbReference type="ChEBI" id="CHEBI:29965"/>
        <dbReference type="ChEBI" id="CHEBI:57856"/>
        <dbReference type="ChEBI" id="CHEBI:59789"/>
        <dbReference type="ChEBI" id="CHEBI:65280"/>
    </reaction>
    <physiologicalReaction direction="left-to-right" evidence="5">
        <dbReference type="Rhea" id="RHEA:48101"/>
    </physiologicalReaction>
</comment>
<evidence type="ECO:0000256" key="5">
    <source>
        <dbReference type="ARBA" id="ARBA00049303"/>
    </source>
</evidence>
<keyword evidence="4 6" id="KW-0949">S-adenosyl-L-methionine</keyword>
<comment type="caution">
    <text evidence="8">The sequence shown here is derived from an EMBL/GenBank/DDBJ whole genome shotgun (WGS) entry which is preliminary data.</text>
</comment>
<dbReference type="GO" id="GO:0032259">
    <property type="term" value="P:methylation"/>
    <property type="evidence" value="ECO:0007669"/>
    <property type="project" value="UniProtKB-KW"/>
</dbReference>
<gene>
    <name evidence="8" type="ORF">FCC1311_022432</name>
</gene>
<dbReference type="GO" id="GO:0005634">
    <property type="term" value="C:nucleus"/>
    <property type="evidence" value="ECO:0007669"/>
    <property type="project" value="TreeGrafter"/>
</dbReference>
<dbReference type="SUPFAM" id="SSF53335">
    <property type="entry name" value="S-adenosyl-L-methionine-dependent methyltransferases"/>
    <property type="match status" value="1"/>
</dbReference>
<dbReference type="GO" id="GO:0042054">
    <property type="term" value="F:histone methyltransferase activity"/>
    <property type="evidence" value="ECO:0007669"/>
    <property type="project" value="TreeGrafter"/>
</dbReference>
<reference evidence="8 9" key="1">
    <citation type="submission" date="2017-12" db="EMBL/GenBank/DDBJ databases">
        <title>Sequencing, de novo assembly and annotation of complete genome of a new Thraustochytrid species, strain FCC1311.</title>
        <authorList>
            <person name="Sedici K."/>
            <person name="Godart F."/>
            <person name="Aiese Cigliano R."/>
            <person name="Sanseverino W."/>
            <person name="Barakat M."/>
            <person name="Ortet P."/>
            <person name="Marechal E."/>
            <person name="Cagnac O."/>
            <person name="Amato A."/>
        </authorList>
    </citation>
    <scope>NUCLEOTIDE SEQUENCE [LARGE SCALE GENOMIC DNA]</scope>
</reference>
<evidence type="ECO:0000313" key="9">
    <source>
        <dbReference type="Proteomes" id="UP000241890"/>
    </source>
</evidence>
<dbReference type="EC" id="2.1.1.319" evidence="1"/>
<proteinExistence type="predicted"/>
<dbReference type="Gene3D" id="2.70.160.11">
    <property type="entry name" value="Hnrnp arginine n-methyltransferase1"/>
    <property type="match status" value="1"/>
</dbReference>
<evidence type="ECO:0000259" key="7">
    <source>
        <dbReference type="Pfam" id="PF22528"/>
    </source>
</evidence>
<organism evidence="8 9">
    <name type="scientific">Hondaea fermentalgiana</name>
    <dbReference type="NCBI Taxonomy" id="2315210"/>
    <lineage>
        <taxon>Eukaryota</taxon>
        <taxon>Sar</taxon>
        <taxon>Stramenopiles</taxon>
        <taxon>Bigyra</taxon>
        <taxon>Labyrinthulomycetes</taxon>
        <taxon>Thraustochytrida</taxon>
        <taxon>Thraustochytriidae</taxon>
        <taxon>Hondaea</taxon>
    </lineage>
</organism>
<dbReference type="FunFam" id="2.70.160.11:FF:000001">
    <property type="entry name" value="Blast:Protein arginine N-methyltransferase 1"/>
    <property type="match status" value="1"/>
</dbReference>
<dbReference type="PANTHER" id="PTHR11006:SF53">
    <property type="entry name" value="PROTEIN ARGININE N-METHYLTRANSFERASE 3"/>
    <property type="match status" value="1"/>
</dbReference>
<dbReference type="CDD" id="cd02440">
    <property type="entry name" value="AdoMet_MTases"/>
    <property type="match status" value="1"/>
</dbReference>
<dbReference type="PROSITE" id="PS51678">
    <property type="entry name" value="SAM_MT_PRMT"/>
    <property type="match status" value="1"/>
</dbReference>
<dbReference type="FunCoup" id="A0A2R5GBR7">
    <property type="interactions" value="283"/>
</dbReference>
<keyword evidence="9" id="KW-1185">Reference proteome</keyword>
<dbReference type="Pfam" id="PF06325">
    <property type="entry name" value="PrmA"/>
    <property type="match status" value="1"/>
</dbReference>
<dbReference type="EMBL" id="BEYU01000018">
    <property type="protein sequence ID" value="GBG26023.1"/>
    <property type="molecule type" value="Genomic_DNA"/>
</dbReference>
<dbReference type="InterPro" id="IPR029063">
    <property type="entry name" value="SAM-dependent_MTases_sf"/>
</dbReference>
<evidence type="ECO:0000256" key="4">
    <source>
        <dbReference type="ARBA" id="ARBA00022691"/>
    </source>
</evidence>
<dbReference type="InterPro" id="IPR025799">
    <property type="entry name" value="Arg_MeTrfase"/>
</dbReference>
<dbReference type="InterPro" id="IPR055135">
    <property type="entry name" value="PRMT_dom"/>
</dbReference>
<sequence length="361" mass="40763">MSADPKETGEANGAEGAFGAGVAVNGKDEAQLKLTSKDYYFDSYSHHGIHEEMLKDEVRTLSYMRSILQNKHLFEGKTVLDVGCGTGILSMFAAKAGAKKVYAVDFSGIAEQAKKIVKANGLDDVVQVIRGKIEEVELDCGEGGVDIIISEWMGYFLLYESMLDSVLVARDKWLNKETGIMMPDKAKMYIAGIEDAQYKEEKVHYWDNVYGFDMSTIKEMALTEPLVETVDNQTVMTTPCLLAEFDVGTMKQSEVDFSAHFNIEGIRDDYCHALIVYFDIEFSRCHKPVHFSTGPHAKYTHWKQTIFYLRDDLTVQRGENISGTISTKQNKGNKRDLDIELEYTFAGEHQKASRKDIYRLR</sequence>
<dbReference type="PANTHER" id="PTHR11006">
    <property type="entry name" value="PROTEIN ARGININE N-METHYLTRANSFERASE"/>
    <property type="match status" value="1"/>
</dbReference>
<protein>
    <recommendedName>
        <fullName evidence="1">type I protein arginine methyltransferase</fullName>
        <ecNumber evidence="1">2.1.1.319</ecNumber>
    </recommendedName>
</protein>
<evidence type="ECO:0000313" key="8">
    <source>
        <dbReference type="EMBL" id="GBG26023.1"/>
    </source>
</evidence>
<dbReference type="FunFam" id="3.40.50.150:FF:000003">
    <property type="entry name" value="Blast:Protein arginine N-methyltransferase 1"/>
    <property type="match status" value="1"/>
</dbReference>
<dbReference type="InParanoid" id="A0A2R5GBR7"/>
<dbReference type="Proteomes" id="UP000241890">
    <property type="component" value="Unassembled WGS sequence"/>
</dbReference>
<dbReference type="GO" id="GO:0035242">
    <property type="term" value="F:protein-arginine omega-N asymmetric methyltransferase activity"/>
    <property type="evidence" value="ECO:0007669"/>
    <property type="project" value="UniProtKB-EC"/>
</dbReference>
<evidence type="ECO:0000256" key="1">
    <source>
        <dbReference type="ARBA" id="ARBA00011925"/>
    </source>
</evidence>
<feature type="domain" description="Protein arginine N-methyltransferase" evidence="7">
    <location>
        <begin position="184"/>
        <end position="346"/>
    </location>
</feature>
<accession>A0A2R5GBR7</accession>
<keyword evidence="2 6" id="KW-0489">Methyltransferase</keyword>
<evidence type="ECO:0000256" key="3">
    <source>
        <dbReference type="ARBA" id="ARBA00022679"/>
    </source>
</evidence>
<name>A0A2R5GBR7_9STRA</name>
<dbReference type="Gene3D" id="3.40.50.150">
    <property type="entry name" value="Vaccinia Virus protein VP39"/>
    <property type="match status" value="1"/>
</dbReference>
<evidence type="ECO:0000256" key="2">
    <source>
        <dbReference type="ARBA" id="ARBA00022603"/>
    </source>
</evidence>
<dbReference type="Pfam" id="PF22528">
    <property type="entry name" value="PRMT_C"/>
    <property type="match status" value="1"/>
</dbReference>
<keyword evidence="3 6" id="KW-0808">Transferase</keyword>